<dbReference type="PANTHER" id="PTHR11709:SF2">
    <property type="entry name" value="MULTICOPPER OXIDASE LPR1"/>
    <property type="match status" value="1"/>
</dbReference>
<dbReference type="InterPro" id="IPR045087">
    <property type="entry name" value="Cu-oxidase_fam"/>
</dbReference>
<dbReference type="AlphaFoldDB" id="A0A1U7D2P8"/>
<dbReference type="Pfam" id="PF00394">
    <property type="entry name" value="Cu-oxidase"/>
    <property type="match status" value="1"/>
</dbReference>
<dbReference type="InterPro" id="IPR011707">
    <property type="entry name" value="Cu-oxidase-like_N"/>
</dbReference>
<evidence type="ECO:0000259" key="5">
    <source>
        <dbReference type="Pfam" id="PF07731"/>
    </source>
</evidence>
<dbReference type="InterPro" id="IPR002355">
    <property type="entry name" value="Cu_oxidase_Cu_BS"/>
</dbReference>
<dbReference type="EMBL" id="CP014796">
    <property type="protein sequence ID" value="APX22378.1"/>
    <property type="molecule type" value="Genomic_DNA"/>
</dbReference>
<dbReference type="PANTHER" id="PTHR11709">
    <property type="entry name" value="MULTI-COPPER OXIDASE"/>
    <property type="match status" value="1"/>
</dbReference>
<dbReference type="CDD" id="cd13861">
    <property type="entry name" value="CuRO_1_CumA_like"/>
    <property type="match status" value="1"/>
</dbReference>
<dbReference type="InterPro" id="IPR008972">
    <property type="entry name" value="Cupredoxin"/>
</dbReference>
<dbReference type="GO" id="GO:0005507">
    <property type="term" value="F:copper ion binding"/>
    <property type="evidence" value="ECO:0007669"/>
    <property type="project" value="InterPro"/>
</dbReference>
<evidence type="ECO:0000259" key="4">
    <source>
        <dbReference type="Pfam" id="PF00394"/>
    </source>
</evidence>
<evidence type="ECO:0000259" key="6">
    <source>
        <dbReference type="Pfam" id="PF07732"/>
    </source>
</evidence>
<keyword evidence="1" id="KW-0479">Metal-binding</keyword>
<feature type="domain" description="Plastocyanin-like" evidence="5">
    <location>
        <begin position="384"/>
        <end position="472"/>
    </location>
</feature>
<sequence>MFVNCSVQTGSNDMTLSLSRRAFCAGLAGAAFARPAAAQGGETLTAGVSSVQLAPPGYGQTEVWSYDGTLPGPVLRARQGARMTRRLVNALEVPTSVHWHGIRIDNAMDGVAGLTQAPVLPGDTFDYDFALPDAGTYWYHAHTNSMEQVARGLSGALIVDEPAPPDVDRDEVLLLDDWLLDPETGLFFDDFSNPMMRSHAGRMGNLLGVNGQYAMRLRAQQNERLRLRLINAANARIFVLRLQGMAGWQVALDGMPLAEPEPVTTEIVLAPAQRVDLIVDVTATEGEPAGLLHYADDDSWQALVETEVTGRGASRSREAPTALPPNPMMEVPDVTAAETREMRMEGGAMRGMASGRFEGEQLGFRELVQRGQFWALAGQVDLGEAPFARYDRDEPARIALVNDTVFPHAMHLHGMHFRTIGADGATGPMRDTVLVMPEERVEIAFRAHNPGKWLLHCHMLGHAASGMTNWIEVA</sequence>
<organism evidence="7 8">
    <name type="scientific">Salipiger profundus</name>
    <dbReference type="NCBI Taxonomy" id="1229727"/>
    <lineage>
        <taxon>Bacteria</taxon>
        <taxon>Pseudomonadati</taxon>
        <taxon>Pseudomonadota</taxon>
        <taxon>Alphaproteobacteria</taxon>
        <taxon>Rhodobacterales</taxon>
        <taxon>Roseobacteraceae</taxon>
        <taxon>Salipiger</taxon>
    </lineage>
</organism>
<name>A0A1U7D2P8_9RHOB</name>
<gene>
    <name evidence="7" type="ORF">Ga0080559_TMP1582</name>
</gene>
<proteinExistence type="predicted"/>
<evidence type="ECO:0000256" key="2">
    <source>
        <dbReference type="ARBA" id="ARBA00023002"/>
    </source>
</evidence>
<reference evidence="7 8" key="1">
    <citation type="submission" date="2016-03" db="EMBL/GenBank/DDBJ databases">
        <title>Deep-sea bacteria in the southern Pacific.</title>
        <authorList>
            <person name="Tang K."/>
        </authorList>
    </citation>
    <scope>NUCLEOTIDE SEQUENCE [LARGE SCALE GENOMIC DNA]</scope>
    <source>
        <strain evidence="7 8">JLT2016</strain>
    </source>
</reference>
<dbReference type="SUPFAM" id="SSF49503">
    <property type="entry name" value="Cupredoxins"/>
    <property type="match status" value="3"/>
</dbReference>
<protein>
    <submittedName>
        <fullName evidence="7">Putative multicopper oxidase</fullName>
    </submittedName>
</protein>
<evidence type="ECO:0000256" key="1">
    <source>
        <dbReference type="ARBA" id="ARBA00022723"/>
    </source>
</evidence>
<evidence type="ECO:0000256" key="3">
    <source>
        <dbReference type="SAM" id="MobiDB-lite"/>
    </source>
</evidence>
<evidence type="ECO:0000313" key="8">
    <source>
        <dbReference type="Proteomes" id="UP000186559"/>
    </source>
</evidence>
<dbReference type="GO" id="GO:0016491">
    <property type="term" value="F:oxidoreductase activity"/>
    <property type="evidence" value="ECO:0007669"/>
    <property type="project" value="UniProtKB-KW"/>
</dbReference>
<dbReference type="Pfam" id="PF07731">
    <property type="entry name" value="Cu-oxidase_2"/>
    <property type="match status" value="1"/>
</dbReference>
<dbReference type="STRING" id="1229727.Ga0080559_TMP1582"/>
<feature type="domain" description="Plastocyanin-like" evidence="4">
    <location>
        <begin position="172"/>
        <end position="283"/>
    </location>
</feature>
<dbReference type="InterPro" id="IPR001117">
    <property type="entry name" value="Cu-oxidase_2nd"/>
</dbReference>
<keyword evidence="8" id="KW-1185">Reference proteome</keyword>
<evidence type="ECO:0000313" key="7">
    <source>
        <dbReference type="EMBL" id="APX22378.1"/>
    </source>
</evidence>
<dbReference type="Pfam" id="PF07732">
    <property type="entry name" value="Cu-oxidase_3"/>
    <property type="match status" value="1"/>
</dbReference>
<dbReference type="KEGG" id="tpro:Ga0080559_TMP1582"/>
<feature type="domain" description="Plastocyanin-like" evidence="6">
    <location>
        <begin position="49"/>
        <end position="162"/>
    </location>
</feature>
<dbReference type="InterPro" id="IPR011706">
    <property type="entry name" value="Cu-oxidase_C"/>
</dbReference>
<dbReference type="PROSITE" id="PS00080">
    <property type="entry name" value="MULTICOPPER_OXIDASE2"/>
    <property type="match status" value="1"/>
</dbReference>
<dbReference type="Gene3D" id="2.60.40.420">
    <property type="entry name" value="Cupredoxins - blue copper proteins"/>
    <property type="match status" value="3"/>
</dbReference>
<feature type="region of interest" description="Disordered" evidence="3">
    <location>
        <begin position="308"/>
        <end position="330"/>
    </location>
</feature>
<keyword evidence="2" id="KW-0560">Oxidoreductase</keyword>
<accession>A0A1U7D2P8</accession>
<dbReference type="Proteomes" id="UP000186559">
    <property type="component" value="Chromosome"/>
</dbReference>